<dbReference type="AlphaFoldDB" id="A0A2M6W4G6"/>
<dbReference type="Proteomes" id="UP000231183">
    <property type="component" value="Unassembled WGS sequence"/>
</dbReference>
<accession>A0A2M6W4G6</accession>
<comment type="caution">
    <text evidence="1">The sequence shown here is derived from an EMBL/GenBank/DDBJ whole genome shotgun (WGS) entry which is preliminary data.</text>
</comment>
<protein>
    <submittedName>
        <fullName evidence="1">Uncharacterized protein</fullName>
    </submittedName>
</protein>
<organism evidence="1 2">
    <name type="scientific">Candidatus Magasanikbacteria bacterium CG10_big_fil_rev_8_21_14_0_10_40_10</name>
    <dbReference type="NCBI Taxonomy" id="1974648"/>
    <lineage>
        <taxon>Bacteria</taxon>
        <taxon>Candidatus Magasanikiibacteriota</taxon>
    </lineage>
</organism>
<gene>
    <name evidence="1" type="ORF">COU31_01820</name>
</gene>
<dbReference type="EMBL" id="PFBX01000014">
    <property type="protein sequence ID" value="PIT87668.1"/>
    <property type="molecule type" value="Genomic_DNA"/>
</dbReference>
<evidence type="ECO:0000313" key="1">
    <source>
        <dbReference type="EMBL" id="PIT87668.1"/>
    </source>
</evidence>
<sequence>MTRFADKNKAILLRKKGMSYSQIKEELKVGKSTLSYWLREMPLTKERIKELKDKNEIRIEKFRNTMKKKKEKRLNIILKKQKKVIFPINKRELFIAGLFLYWGEGTKKHSATLGMTNTDPSIMIFFIKWITECFHIPRKKIKVQMHLYKDMNIQEEIVFWSKKIKIPEKQFTKPYIKSSYNKDIKHNKGGFGHGTCNIRIGNARLTEKIMMSLKAISE</sequence>
<evidence type="ECO:0000313" key="2">
    <source>
        <dbReference type="Proteomes" id="UP000231183"/>
    </source>
</evidence>
<reference evidence="2" key="1">
    <citation type="submission" date="2017-09" db="EMBL/GenBank/DDBJ databases">
        <title>Depth-based differentiation of microbial function through sediment-hosted aquifers and enrichment of novel symbionts in the deep terrestrial subsurface.</title>
        <authorList>
            <person name="Probst A.J."/>
            <person name="Ladd B."/>
            <person name="Jarett J.K."/>
            <person name="Geller-Mcgrath D.E."/>
            <person name="Sieber C.M.K."/>
            <person name="Emerson J.B."/>
            <person name="Anantharaman K."/>
            <person name="Thomas B.C."/>
            <person name="Malmstrom R."/>
            <person name="Stieglmeier M."/>
            <person name="Klingl A."/>
            <person name="Woyke T."/>
            <person name="Ryan C.M."/>
            <person name="Banfield J.F."/>
        </authorList>
    </citation>
    <scope>NUCLEOTIDE SEQUENCE [LARGE SCALE GENOMIC DNA]</scope>
</reference>
<proteinExistence type="predicted"/>
<name>A0A2M6W4G6_9BACT</name>